<dbReference type="PANTHER" id="PTHR23537">
    <property type="match status" value="1"/>
</dbReference>
<evidence type="ECO:0000256" key="1">
    <source>
        <dbReference type="SAM" id="Phobius"/>
    </source>
</evidence>
<dbReference type="Pfam" id="PF06779">
    <property type="entry name" value="MFS_4"/>
    <property type="match status" value="1"/>
</dbReference>
<evidence type="ECO:0000313" key="3">
    <source>
        <dbReference type="Proteomes" id="UP000240638"/>
    </source>
</evidence>
<feature type="transmembrane region" description="Helical" evidence="1">
    <location>
        <begin position="249"/>
        <end position="269"/>
    </location>
</feature>
<proteinExistence type="predicted"/>
<feature type="transmembrane region" description="Helical" evidence="1">
    <location>
        <begin position="46"/>
        <end position="66"/>
    </location>
</feature>
<dbReference type="RefSeq" id="WP_107149480.1">
    <property type="nucleotide sequence ID" value="NZ_PYUC01000002.1"/>
</dbReference>
<keyword evidence="1" id="KW-0812">Transmembrane</keyword>
<dbReference type="InterPro" id="IPR010645">
    <property type="entry name" value="MFS_4"/>
</dbReference>
<dbReference type="InterPro" id="IPR036259">
    <property type="entry name" value="MFS_trans_sf"/>
</dbReference>
<dbReference type="Proteomes" id="UP000240638">
    <property type="component" value="Unassembled WGS sequence"/>
</dbReference>
<keyword evidence="1" id="KW-1133">Transmembrane helix</keyword>
<organism evidence="2 3">
    <name type="scientific">Trinickia symbiotica</name>
    <dbReference type="NCBI Taxonomy" id="863227"/>
    <lineage>
        <taxon>Bacteria</taxon>
        <taxon>Pseudomonadati</taxon>
        <taxon>Pseudomonadota</taxon>
        <taxon>Betaproteobacteria</taxon>
        <taxon>Burkholderiales</taxon>
        <taxon>Burkholderiaceae</taxon>
        <taxon>Trinickia</taxon>
    </lineage>
</organism>
<feature type="transmembrane region" description="Helical" evidence="1">
    <location>
        <begin position="276"/>
        <end position="295"/>
    </location>
</feature>
<feature type="transmembrane region" description="Helical" evidence="1">
    <location>
        <begin position="301"/>
        <end position="320"/>
    </location>
</feature>
<feature type="transmembrane region" description="Helical" evidence="1">
    <location>
        <begin position="166"/>
        <end position="188"/>
    </location>
</feature>
<feature type="transmembrane region" description="Helical" evidence="1">
    <location>
        <begin position="327"/>
        <end position="346"/>
    </location>
</feature>
<dbReference type="AlphaFoldDB" id="A0A2T3XZK5"/>
<protein>
    <submittedName>
        <fullName evidence="2">MFS transporter</fullName>
    </submittedName>
</protein>
<feature type="transmembrane region" description="Helical" evidence="1">
    <location>
        <begin position="104"/>
        <end position="127"/>
    </location>
</feature>
<dbReference type="EMBL" id="PYUC01000002">
    <property type="protein sequence ID" value="PTB21925.1"/>
    <property type="molecule type" value="Genomic_DNA"/>
</dbReference>
<dbReference type="PANTHER" id="PTHR23537:SF1">
    <property type="entry name" value="SUGAR TRANSPORTER"/>
    <property type="match status" value="1"/>
</dbReference>
<feature type="transmembrane region" description="Helical" evidence="1">
    <location>
        <begin position="139"/>
        <end position="160"/>
    </location>
</feature>
<dbReference type="SUPFAM" id="SSF103473">
    <property type="entry name" value="MFS general substrate transporter"/>
    <property type="match status" value="1"/>
</dbReference>
<accession>A0A2T3XZK5</accession>
<evidence type="ECO:0000313" key="2">
    <source>
        <dbReference type="EMBL" id="PTB21925.1"/>
    </source>
</evidence>
<dbReference type="Gene3D" id="1.20.1250.20">
    <property type="entry name" value="MFS general substrate transporter like domains"/>
    <property type="match status" value="2"/>
</dbReference>
<dbReference type="CDD" id="cd06180">
    <property type="entry name" value="MFS_YjiJ"/>
    <property type="match status" value="1"/>
</dbReference>
<keyword evidence="1" id="KW-0472">Membrane</keyword>
<feature type="transmembrane region" description="Helical" evidence="1">
    <location>
        <begin position="209"/>
        <end position="229"/>
    </location>
</feature>
<name>A0A2T3XZK5_9BURK</name>
<feature type="transmembrane region" description="Helical" evidence="1">
    <location>
        <begin position="12"/>
        <end position="34"/>
    </location>
</feature>
<feature type="transmembrane region" description="Helical" evidence="1">
    <location>
        <begin position="78"/>
        <end position="98"/>
    </location>
</feature>
<reference evidence="2 3" key="1">
    <citation type="submission" date="2018-03" db="EMBL/GenBank/DDBJ databases">
        <title>Whole genome analyses suggest that Burkholderia sensu lato contains two further novel genera in the rhizoxinica-symbiotica group Mycetohabitans gen. nov., and Trinickia gen. nov.: implications for the evolution of diazotrophy and nodulation in the Burkholderiaceae.</title>
        <authorList>
            <person name="Estrada De Los Santos P."/>
            <person name="Palmer M."/>
            <person name="Chavez-Ramirez B."/>
            <person name="Steenkamp E.T."/>
            <person name="Hirsch A.M."/>
            <person name="Manyaka P."/>
            <person name="Maluk M."/>
            <person name="Lafos M."/>
            <person name="Crook M."/>
            <person name="Gross E."/>
            <person name="Simon M.F."/>
            <person name="Bueno Dos Reis Junior F."/>
            <person name="Poole P.S."/>
            <person name="Venter S.N."/>
            <person name="James E.K."/>
        </authorList>
    </citation>
    <scope>NUCLEOTIDE SEQUENCE [LARGE SCALE GENOMIC DNA]</scope>
    <source>
        <strain evidence="2 3">JPY-366</strain>
    </source>
</reference>
<feature type="transmembrane region" description="Helical" evidence="1">
    <location>
        <begin position="366"/>
        <end position="384"/>
    </location>
</feature>
<dbReference type="GO" id="GO:0005886">
    <property type="term" value="C:plasma membrane"/>
    <property type="evidence" value="ECO:0007669"/>
    <property type="project" value="TreeGrafter"/>
</dbReference>
<gene>
    <name evidence="2" type="ORF">C9I57_04670</name>
</gene>
<sequence>MENALVRARSAPLLESIAGALILAVGMGFGRFSFTGMYPLMVKEAVMTVSGGSLAASANYAGYLLGALAVSRIDHRHAVRLCQFATIGTVVCLAALALHPSIALIIGARFIAGAMSALALVAASVWLFHVIGHHHGAPILYSGVGTGIAISAELIAFGHAGGVGTAALWLLLAAASAILSAIAWPTVARNIPSYSEQREGPKGASSTNHAVIGPWALIAIYGLAGLGYIVTATYLPLLVRNALPQVNPVHIWAAFGLAAVPSCFLWHWLHHRWGSRTAMAANLAVQAAGVILPVLDHSALAFLGSAVLVGGTFVGTVTVVMPAAKRVAHAVTFNLMATLTAAYGLGQIVGPLLSDRLVAHTHSFDQPLVVAAVALFIAAAVSCGRGRA</sequence>
<comment type="caution">
    <text evidence="2">The sequence shown here is derived from an EMBL/GenBank/DDBJ whole genome shotgun (WGS) entry which is preliminary data.</text>
</comment>